<evidence type="ECO:0000313" key="1">
    <source>
        <dbReference type="EMBL" id="KAI8431561.1"/>
    </source>
</evidence>
<dbReference type="EMBL" id="CM046130">
    <property type="protein sequence ID" value="KAI8431561.1"/>
    <property type="molecule type" value="Genomic_DNA"/>
</dbReference>
<protein>
    <submittedName>
        <fullName evidence="1">Uncharacterized protein</fullName>
    </submittedName>
</protein>
<dbReference type="Proteomes" id="UP001064048">
    <property type="component" value="Chromosome 30"/>
</dbReference>
<keyword evidence="2" id="KW-1185">Reference proteome</keyword>
<gene>
    <name evidence="1" type="ORF">MSG28_016051</name>
</gene>
<evidence type="ECO:0000313" key="2">
    <source>
        <dbReference type="Proteomes" id="UP001064048"/>
    </source>
</evidence>
<sequence length="948" mass="107270">METAILMLIMRAIAYEFATRGASVAQYGCREELFPALSDPEYVQSGQRPRVSGERPILRPARLHTGRSGRPVVNRPRSTSSTSSSARNSSSFREIKNEALHNKTKNITRDYKHRQTDKPIPNNIEDNPREVTDNIATDETSNVNNNPFTIQHNTEVANEVADDAEDCAASVVIRDAVEPDEVEMSLVCKCHPCGNFCDINEYKSTHLNECVPPVVKFVKVTCICGRTFRIEKHLFITNDLCRHTHFNNDRTVQEDDDVNSTIETFNGLRINDYDDQCLRFNSMAANSNINEEDDSLAIDNMNLSTENVDPSTEIAIQNGEVSLISGEDEVITTITNLCTEPMVETSASINTFNVNGTSTNVSEFNEDEPKNQDALNNDTAEEIIIELSDEESSKEERTYLMSPEGCEDEVHYYSKSDEDPDHSEFNDGNSDNQDERQDDDKAEECALQNNGSPEITEHYQSNGGAANLYETFENNDEVIPQDESVDNNIDNENGRQNNDNAEPHDEVKDLASVNNESAQITEHYQSNGCAANLNETFENNDEVIPQDDEFVDNSIDNENGRQENDNAEPHDEVKDLASVNNESSQITEHYQSNGGAANSNETFENHDEVIPQDDESVDNNIDNENGRQENNNAEPHDEVKDLASVNNESSQITENNNTICNAENLDETLRNDDRIINDENAEHDVENADFNEMCIMYRFDFLNRRWISRGPGQLLILFDLENNRWLLQFRRLISPGEFRVTWIMPIHPGLRLQEMKYNVRAWEWTYHYLTNDGEGKFDNLAVRFREEETAKAFHEKFNEVKEMVIDTTTHARRYRFATSCPTWPPTREVSSPSDVTSICGAVSPTFNASSPTFDDLPPTAGAISPTDGISPTFDTTEHIAVQTNPNGMYHIIILSEDKLRRSRAERLEFTVGFPFKFTSTMNHGWVRNIRAWLDYSHASVAVIGNAQK</sequence>
<proteinExistence type="predicted"/>
<organism evidence="1 2">
    <name type="scientific">Choristoneura fumiferana</name>
    <name type="common">Spruce budworm moth</name>
    <name type="synonym">Archips fumiferana</name>
    <dbReference type="NCBI Taxonomy" id="7141"/>
    <lineage>
        <taxon>Eukaryota</taxon>
        <taxon>Metazoa</taxon>
        <taxon>Ecdysozoa</taxon>
        <taxon>Arthropoda</taxon>
        <taxon>Hexapoda</taxon>
        <taxon>Insecta</taxon>
        <taxon>Pterygota</taxon>
        <taxon>Neoptera</taxon>
        <taxon>Endopterygota</taxon>
        <taxon>Lepidoptera</taxon>
        <taxon>Glossata</taxon>
        <taxon>Ditrysia</taxon>
        <taxon>Tortricoidea</taxon>
        <taxon>Tortricidae</taxon>
        <taxon>Tortricinae</taxon>
        <taxon>Choristoneura</taxon>
    </lineage>
</organism>
<accession>A0ACC0K537</accession>
<reference evidence="1 2" key="1">
    <citation type="journal article" date="2022" name="Genome Biol. Evol.">
        <title>The Spruce Budworm Genome: Reconstructing the Evolutionary History of Antifreeze Proteins.</title>
        <authorList>
            <person name="Beliveau C."/>
            <person name="Gagne P."/>
            <person name="Picq S."/>
            <person name="Vernygora O."/>
            <person name="Keeling C.I."/>
            <person name="Pinkney K."/>
            <person name="Doucet D."/>
            <person name="Wen F."/>
            <person name="Johnston J.S."/>
            <person name="Maaroufi H."/>
            <person name="Boyle B."/>
            <person name="Laroche J."/>
            <person name="Dewar K."/>
            <person name="Juretic N."/>
            <person name="Blackburn G."/>
            <person name="Nisole A."/>
            <person name="Brunet B."/>
            <person name="Brandao M."/>
            <person name="Lumley L."/>
            <person name="Duan J."/>
            <person name="Quan G."/>
            <person name="Lucarotti C.J."/>
            <person name="Roe A.D."/>
            <person name="Sperling F.A.H."/>
            <person name="Levesque R.C."/>
            <person name="Cusson M."/>
        </authorList>
    </citation>
    <scope>NUCLEOTIDE SEQUENCE [LARGE SCALE GENOMIC DNA]</scope>
    <source>
        <strain evidence="1">Glfc:IPQL:Cfum</strain>
    </source>
</reference>
<comment type="caution">
    <text evidence="1">The sequence shown here is derived from an EMBL/GenBank/DDBJ whole genome shotgun (WGS) entry which is preliminary data.</text>
</comment>
<name>A0ACC0K537_CHOFU</name>